<keyword evidence="2" id="KW-0808">Transferase</keyword>
<dbReference type="InterPro" id="IPR050276">
    <property type="entry name" value="MshD_Acetyltransferase"/>
</dbReference>
<dbReference type="SUPFAM" id="SSF55729">
    <property type="entry name" value="Acyl-CoA N-acyltransferases (Nat)"/>
    <property type="match status" value="1"/>
</dbReference>
<evidence type="ECO:0000259" key="1">
    <source>
        <dbReference type="PROSITE" id="PS51186"/>
    </source>
</evidence>
<keyword evidence="3" id="KW-1185">Reference proteome</keyword>
<dbReference type="InterPro" id="IPR000182">
    <property type="entry name" value="GNAT_dom"/>
</dbReference>
<dbReference type="EMBL" id="VMSJ01000003">
    <property type="protein sequence ID" value="TVT27736.1"/>
    <property type="molecule type" value="Genomic_DNA"/>
</dbReference>
<protein>
    <submittedName>
        <fullName evidence="2">GNAT family N-acetyltransferase</fullName>
    </submittedName>
</protein>
<dbReference type="OrthoDB" id="9799092at2"/>
<dbReference type="GO" id="GO:0016747">
    <property type="term" value="F:acyltransferase activity, transferring groups other than amino-acyl groups"/>
    <property type="evidence" value="ECO:0007669"/>
    <property type="project" value="InterPro"/>
</dbReference>
<evidence type="ECO:0000313" key="3">
    <source>
        <dbReference type="Proteomes" id="UP000315103"/>
    </source>
</evidence>
<dbReference type="RefSeq" id="WP_145288651.1">
    <property type="nucleotide sequence ID" value="NZ_VMSJ01000003.1"/>
</dbReference>
<dbReference type="PANTHER" id="PTHR43617">
    <property type="entry name" value="L-AMINO ACID N-ACETYLTRANSFERASE"/>
    <property type="match status" value="1"/>
</dbReference>
<sequence>MNIRMLDTEDAGQYQLLRLEGLKTDPSAFGSTYEREVGFSLEDFEQRIAPSENQLTVGGFDEMRLVCTASFTRSQEPKSKHKGSLVAMYCKSSYRGTGIAKEVVRHLLDRVRELKGIEMINLAVVTENTRATAFYESFGFEIYGTEPKAMFDGKKYYDENKMALDMKDNSFVTNENIREE</sequence>
<dbReference type="Gene3D" id="3.40.630.30">
    <property type="match status" value="1"/>
</dbReference>
<dbReference type="Proteomes" id="UP000315103">
    <property type="component" value="Unassembled WGS sequence"/>
</dbReference>
<dbReference type="PROSITE" id="PS51186">
    <property type="entry name" value="GNAT"/>
    <property type="match status" value="1"/>
</dbReference>
<proteinExistence type="predicted"/>
<dbReference type="Pfam" id="PF00583">
    <property type="entry name" value="Acetyltransf_1"/>
    <property type="match status" value="1"/>
</dbReference>
<comment type="caution">
    <text evidence="2">The sequence shown here is derived from an EMBL/GenBank/DDBJ whole genome shotgun (WGS) entry which is preliminary data.</text>
</comment>
<dbReference type="AlphaFoldDB" id="A0A558AU83"/>
<name>A0A558AU83_9STAP</name>
<gene>
    <name evidence="2" type="ORF">FO441_08495</name>
</gene>
<reference evidence="2 3" key="1">
    <citation type="submission" date="2019-07" db="EMBL/GenBank/DDBJ databases">
        <title>Salinicoccus cyprini sp. nov., isolated from gastro-intestinal tract of mirror carp, Cyprinus carpio var. specularis, collected from Gobind Sagar Reservoir, Himachal Pradesh, India.</title>
        <authorList>
            <person name="Talwar C."/>
            <person name="Singh A.K."/>
            <person name="Lal R."/>
            <person name="Negi R.K."/>
        </authorList>
    </citation>
    <scope>NUCLEOTIDE SEQUENCE [LARGE SCALE GENOMIC DNA]</scope>
    <source>
        <strain evidence="2 3">CT19</strain>
    </source>
</reference>
<dbReference type="InterPro" id="IPR016181">
    <property type="entry name" value="Acyl_CoA_acyltransferase"/>
</dbReference>
<accession>A0A558AU83</accession>
<evidence type="ECO:0000313" key="2">
    <source>
        <dbReference type="EMBL" id="TVT27736.1"/>
    </source>
</evidence>
<feature type="domain" description="N-acetyltransferase" evidence="1">
    <location>
        <begin position="1"/>
        <end position="163"/>
    </location>
</feature>
<dbReference type="CDD" id="cd04301">
    <property type="entry name" value="NAT_SF"/>
    <property type="match status" value="1"/>
</dbReference>
<organism evidence="2 3">
    <name type="scientific">Salinicoccus cyprini</name>
    <dbReference type="NCBI Taxonomy" id="2493691"/>
    <lineage>
        <taxon>Bacteria</taxon>
        <taxon>Bacillati</taxon>
        <taxon>Bacillota</taxon>
        <taxon>Bacilli</taxon>
        <taxon>Bacillales</taxon>
        <taxon>Staphylococcaceae</taxon>
        <taxon>Salinicoccus</taxon>
    </lineage>
</organism>